<reference evidence="12" key="1">
    <citation type="submission" date="2024-02" db="EMBL/GenBank/DDBJ databases">
        <authorList>
            <consortium name="ELIXIR-Norway"/>
            <consortium name="Elixir Norway"/>
        </authorList>
    </citation>
    <scope>NUCLEOTIDE SEQUENCE</scope>
</reference>
<keyword evidence="6 10" id="KW-1133">Transmembrane helix</keyword>
<evidence type="ECO:0000313" key="13">
    <source>
        <dbReference type="Proteomes" id="UP001497512"/>
    </source>
</evidence>
<dbReference type="Gene3D" id="1.10.510.10">
    <property type="entry name" value="Transferase(Phosphotransferase) domain 1"/>
    <property type="match status" value="1"/>
</dbReference>
<evidence type="ECO:0000256" key="7">
    <source>
        <dbReference type="ARBA" id="ARBA00023136"/>
    </source>
</evidence>
<dbReference type="InterPro" id="IPR008271">
    <property type="entry name" value="Ser/Thr_kinase_AS"/>
</dbReference>
<dbReference type="SUPFAM" id="SSF56112">
    <property type="entry name" value="Protein kinase-like (PK-like)"/>
    <property type="match status" value="1"/>
</dbReference>
<dbReference type="EC" id="2.7.11.1" evidence="2"/>
<dbReference type="SMART" id="SM00220">
    <property type="entry name" value="S_TKc"/>
    <property type="match status" value="1"/>
</dbReference>
<evidence type="ECO:0000256" key="8">
    <source>
        <dbReference type="ARBA" id="ARBA00047899"/>
    </source>
</evidence>
<evidence type="ECO:0000256" key="10">
    <source>
        <dbReference type="SAM" id="Phobius"/>
    </source>
</evidence>
<keyword evidence="7 10" id="KW-0472">Membrane</keyword>
<feature type="transmembrane region" description="Helical" evidence="10">
    <location>
        <begin position="300"/>
        <end position="324"/>
    </location>
</feature>
<dbReference type="PROSITE" id="PS50011">
    <property type="entry name" value="PROTEIN_KINASE_DOM"/>
    <property type="match status" value="1"/>
</dbReference>
<gene>
    <name evidence="12" type="ORF">CSSPTR1EN2_LOCUS11102</name>
</gene>
<keyword evidence="13" id="KW-1185">Reference proteome</keyword>
<dbReference type="InterPro" id="IPR032675">
    <property type="entry name" value="LRR_dom_sf"/>
</dbReference>
<dbReference type="Pfam" id="PF12819">
    <property type="entry name" value="Malectin_like"/>
    <property type="match status" value="1"/>
</dbReference>
<comment type="catalytic activity">
    <reaction evidence="9">
        <text>L-seryl-[protein] + ATP = O-phospho-L-seryl-[protein] + ADP + H(+)</text>
        <dbReference type="Rhea" id="RHEA:17989"/>
        <dbReference type="Rhea" id="RHEA-COMP:9863"/>
        <dbReference type="Rhea" id="RHEA-COMP:11604"/>
        <dbReference type="ChEBI" id="CHEBI:15378"/>
        <dbReference type="ChEBI" id="CHEBI:29999"/>
        <dbReference type="ChEBI" id="CHEBI:30616"/>
        <dbReference type="ChEBI" id="CHEBI:83421"/>
        <dbReference type="ChEBI" id="CHEBI:456216"/>
        <dbReference type="EC" id="2.7.11.1"/>
    </reaction>
</comment>
<evidence type="ECO:0000256" key="4">
    <source>
        <dbReference type="ARBA" id="ARBA00022692"/>
    </source>
</evidence>
<dbReference type="EMBL" id="OZ019911">
    <property type="protein sequence ID" value="CAK9212170.1"/>
    <property type="molecule type" value="Genomic_DNA"/>
</dbReference>
<dbReference type="InterPro" id="IPR000719">
    <property type="entry name" value="Prot_kinase_dom"/>
</dbReference>
<organism evidence="12 13">
    <name type="scientific">Sphagnum troendelagicum</name>
    <dbReference type="NCBI Taxonomy" id="128251"/>
    <lineage>
        <taxon>Eukaryota</taxon>
        <taxon>Viridiplantae</taxon>
        <taxon>Streptophyta</taxon>
        <taxon>Embryophyta</taxon>
        <taxon>Bryophyta</taxon>
        <taxon>Sphagnophytina</taxon>
        <taxon>Sphagnopsida</taxon>
        <taxon>Sphagnales</taxon>
        <taxon>Sphagnaceae</taxon>
        <taxon>Sphagnum</taxon>
    </lineage>
</organism>
<evidence type="ECO:0000256" key="2">
    <source>
        <dbReference type="ARBA" id="ARBA00012513"/>
    </source>
</evidence>
<accession>A0ABP0U7J7</accession>
<feature type="domain" description="Protein kinase" evidence="11">
    <location>
        <begin position="369"/>
        <end position="650"/>
    </location>
</feature>
<evidence type="ECO:0000256" key="1">
    <source>
        <dbReference type="ARBA" id="ARBA00004167"/>
    </source>
</evidence>
<proteinExistence type="predicted"/>
<dbReference type="InterPro" id="IPR001245">
    <property type="entry name" value="Ser-Thr/Tyr_kinase_cat_dom"/>
</dbReference>
<dbReference type="Gene3D" id="3.80.10.10">
    <property type="entry name" value="Ribonuclease Inhibitor"/>
    <property type="match status" value="1"/>
</dbReference>
<dbReference type="Pfam" id="PF07714">
    <property type="entry name" value="PK_Tyr_Ser-Thr"/>
    <property type="match status" value="1"/>
</dbReference>
<keyword evidence="3" id="KW-0433">Leucine-rich repeat</keyword>
<dbReference type="Pfam" id="PF00560">
    <property type="entry name" value="LRR_1"/>
    <property type="match status" value="2"/>
</dbReference>
<keyword evidence="4 10" id="KW-0812">Transmembrane</keyword>
<evidence type="ECO:0000256" key="6">
    <source>
        <dbReference type="ARBA" id="ARBA00022989"/>
    </source>
</evidence>
<dbReference type="PROSITE" id="PS00108">
    <property type="entry name" value="PROTEIN_KINASE_ST"/>
    <property type="match status" value="1"/>
</dbReference>
<dbReference type="InterPro" id="IPR011009">
    <property type="entry name" value="Kinase-like_dom_sf"/>
</dbReference>
<dbReference type="Gene3D" id="3.30.200.20">
    <property type="entry name" value="Phosphorylase Kinase, domain 1"/>
    <property type="match status" value="1"/>
</dbReference>
<dbReference type="Proteomes" id="UP001497512">
    <property type="component" value="Chromosome 19"/>
</dbReference>
<feature type="non-terminal residue" evidence="12">
    <location>
        <position position="1"/>
    </location>
</feature>
<dbReference type="PANTHER" id="PTHR45631">
    <property type="entry name" value="OS07G0107800 PROTEIN-RELATED"/>
    <property type="match status" value="1"/>
</dbReference>
<evidence type="ECO:0000256" key="5">
    <source>
        <dbReference type="ARBA" id="ARBA00022737"/>
    </source>
</evidence>
<name>A0ABP0U7J7_9BRYO</name>
<dbReference type="CDD" id="cd14066">
    <property type="entry name" value="STKc_IRAK"/>
    <property type="match status" value="1"/>
</dbReference>
<evidence type="ECO:0000259" key="11">
    <source>
        <dbReference type="PROSITE" id="PS50011"/>
    </source>
</evidence>
<dbReference type="InterPro" id="IPR024788">
    <property type="entry name" value="Malectin-like_Carb-bd_dom"/>
</dbReference>
<evidence type="ECO:0000256" key="3">
    <source>
        <dbReference type="ARBA" id="ARBA00022614"/>
    </source>
</evidence>
<evidence type="ECO:0000256" key="9">
    <source>
        <dbReference type="ARBA" id="ARBA00048679"/>
    </source>
</evidence>
<comment type="subcellular location">
    <subcellularLocation>
        <location evidence="1">Membrane</location>
        <topology evidence="1">Single-pass membrane protein</topology>
    </subcellularLocation>
</comment>
<comment type="catalytic activity">
    <reaction evidence="8">
        <text>L-threonyl-[protein] + ATP = O-phospho-L-threonyl-[protein] + ADP + H(+)</text>
        <dbReference type="Rhea" id="RHEA:46608"/>
        <dbReference type="Rhea" id="RHEA-COMP:11060"/>
        <dbReference type="Rhea" id="RHEA-COMP:11605"/>
        <dbReference type="ChEBI" id="CHEBI:15378"/>
        <dbReference type="ChEBI" id="CHEBI:30013"/>
        <dbReference type="ChEBI" id="CHEBI:30616"/>
        <dbReference type="ChEBI" id="CHEBI:61977"/>
        <dbReference type="ChEBI" id="CHEBI:456216"/>
        <dbReference type="EC" id="2.7.11.1"/>
    </reaction>
</comment>
<dbReference type="PANTHER" id="PTHR45631:SF68">
    <property type="entry name" value="REPEAT FAMILY PROTEIN, PUTATIVE, EXPRESSED-RELATED"/>
    <property type="match status" value="1"/>
</dbReference>
<keyword evidence="5" id="KW-0677">Repeat</keyword>
<dbReference type="InterPro" id="IPR001611">
    <property type="entry name" value="Leu-rich_rpt"/>
</dbReference>
<sequence>HPDDEFDRYWFPIQGRIQLGSKTVQLDDGLSSSPPETVLDTALTSSGNITITFPDDYSYPYILFFYFAELNSTANANSRTFYLALPGCSEEILVNPYVDSTGTSPFSAALEITWGCLYTPGMDIVLYVDQTVSSPLGPIANALEFWQISTNSMAPVTENQDAIAIEEIKSSMNLTDWTGDPCVPVPYPWVTCSTDSNFVPSITALNLSGYNLTGPISPSFGNLLSLTSLFLQNNSLSGTIPDWLANLPSLSELFAWNNNFSGPIPPTLLSKNSNWNFTYLPGNPFLQGPSSISNTKSTHIAIIIGLVLGGILALVIIIFLVFCIKSESHSKGFTKKKERTLTCGHLQMGKSAHGGANPYSLAQVSIATDNFKIQIGKGGFGPVYYGKLEDGQEVAVKVLDVKSSQGPSEFFNEVDVLSRVSHRNLVSLIGYCLEDDQQMLIYEYIHKGSLYDHLYGHLSTSANEQLDWTTRLHIALNASQGLEYLHSGCNPSVIHRDVKTSNILLPSDMKNAKVADFGLSRLTHGKNITHITTHVKGTAGYLDPEYFTSQYLSVKSDVYSFGVVLLEIISKHKAIDTTLPNREAWNLCEWVRFNIQEGNIYKILDPIVKASNPNLDSVWKVAEIAIQCVEPKAIHRPTMTKVVAELRAAINFQEGNALPSNYSHGMTSEIQNRYESQMVLVGPR</sequence>
<evidence type="ECO:0000313" key="12">
    <source>
        <dbReference type="EMBL" id="CAK9212170.1"/>
    </source>
</evidence>
<dbReference type="SUPFAM" id="SSF52058">
    <property type="entry name" value="L domain-like"/>
    <property type="match status" value="1"/>
</dbReference>
<protein>
    <recommendedName>
        <fullName evidence="2">non-specific serine/threonine protein kinase</fullName>
        <ecNumber evidence="2">2.7.11.1</ecNumber>
    </recommendedName>
</protein>